<proteinExistence type="predicted"/>
<name>A0A0P0P119_9CAUL</name>
<keyword evidence="2" id="KW-0378">Hydrolase</keyword>
<reference evidence="2 3" key="1">
    <citation type="submission" date="2015-10" db="EMBL/GenBank/DDBJ databases">
        <title>Conservation of the essential genome among Caulobacter and Brevundimonas species.</title>
        <authorList>
            <person name="Scott D."/>
            <person name="Ely B."/>
        </authorList>
    </citation>
    <scope>NUCLEOTIDE SEQUENCE [LARGE SCALE GENOMIC DNA]</scope>
    <source>
        <strain evidence="2 3">CB4</strain>
    </source>
</reference>
<dbReference type="AlphaFoldDB" id="A0A0P0P119"/>
<keyword evidence="3" id="KW-1185">Reference proteome</keyword>
<accession>A0A0P0P119</accession>
<dbReference type="SUPFAM" id="SSF56281">
    <property type="entry name" value="Metallo-hydrolase/oxidoreductase"/>
    <property type="match status" value="1"/>
</dbReference>
<protein>
    <submittedName>
        <fullName evidence="2">MBL fold metallo-hydrolase</fullName>
    </submittedName>
</protein>
<dbReference type="PANTHER" id="PTHR23131:SF0">
    <property type="entry name" value="ENDORIBONUCLEASE LACTB2"/>
    <property type="match status" value="1"/>
</dbReference>
<evidence type="ECO:0000259" key="1">
    <source>
        <dbReference type="SMART" id="SM00849"/>
    </source>
</evidence>
<dbReference type="Proteomes" id="UP000056905">
    <property type="component" value="Chromosome"/>
</dbReference>
<dbReference type="CDD" id="cd16278">
    <property type="entry name" value="metallo-hydrolase-like_MBL-fold"/>
    <property type="match status" value="1"/>
</dbReference>
<dbReference type="InterPro" id="IPR041516">
    <property type="entry name" value="LACTB2_WH"/>
</dbReference>
<dbReference type="PANTHER" id="PTHR23131">
    <property type="entry name" value="ENDORIBONUCLEASE LACTB2"/>
    <property type="match status" value="1"/>
</dbReference>
<dbReference type="KEGG" id="chq:AQ619_13110"/>
<evidence type="ECO:0000313" key="2">
    <source>
        <dbReference type="EMBL" id="ALL14201.1"/>
    </source>
</evidence>
<sequence length="296" mass="32063">MIPFVREIEFEYGRCDQVSPLIRRVIARNPGPFTYTGTGVYIIGRGEVAVIDPGPELAEHLDALLAALDGERVTHILLTHHHLDHSPLARPLAEATGATIYGRAPAALAAESHDGMEEGADSRFKPEVELTDGQILAGPGWTLEAITTPGHTSNHVCFALKEENALFSGDHIMGWSTTVITPPDGNMGDYFASLDKVRARGFDTLWPTHGSPVRDVTPFIDAYVAHRRDRETQILNALASGHDRIQAMVPVLYAAVDPRLHPAAAMSVLAHLQQLVRDGRVHSDGAPDLAAVYSLA</sequence>
<dbReference type="Gene3D" id="3.60.15.10">
    <property type="entry name" value="Ribonuclease Z/Hydroxyacylglutathione hydrolase-like"/>
    <property type="match status" value="1"/>
</dbReference>
<dbReference type="OrthoDB" id="9784009at2"/>
<dbReference type="EMBL" id="CP013002">
    <property type="protein sequence ID" value="ALL14201.1"/>
    <property type="molecule type" value="Genomic_DNA"/>
</dbReference>
<dbReference type="Pfam" id="PF17778">
    <property type="entry name" value="WHD_BLACT"/>
    <property type="match status" value="1"/>
</dbReference>
<dbReference type="GO" id="GO:0016787">
    <property type="term" value="F:hydrolase activity"/>
    <property type="evidence" value="ECO:0007669"/>
    <property type="project" value="UniProtKB-KW"/>
</dbReference>
<dbReference type="InterPro" id="IPR036388">
    <property type="entry name" value="WH-like_DNA-bd_sf"/>
</dbReference>
<dbReference type="Pfam" id="PF00753">
    <property type="entry name" value="Lactamase_B"/>
    <property type="match status" value="1"/>
</dbReference>
<evidence type="ECO:0000313" key="3">
    <source>
        <dbReference type="Proteomes" id="UP000056905"/>
    </source>
</evidence>
<gene>
    <name evidence="2" type="ORF">AQ619_13110</name>
</gene>
<dbReference type="InterPro" id="IPR036866">
    <property type="entry name" value="RibonucZ/Hydroxyglut_hydro"/>
</dbReference>
<feature type="domain" description="Metallo-beta-lactamase" evidence="1">
    <location>
        <begin position="36"/>
        <end position="209"/>
    </location>
</feature>
<organism evidence="2 3">
    <name type="scientific">Caulobacter henricii</name>
    <dbReference type="NCBI Taxonomy" id="69395"/>
    <lineage>
        <taxon>Bacteria</taxon>
        <taxon>Pseudomonadati</taxon>
        <taxon>Pseudomonadota</taxon>
        <taxon>Alphaproteobacteria</taxon>
        <taxon>Caulobacterales</taxon>
        <taxon>Caulobacteraceae</taxon>
        <taxon>Caulobacter</taxon>
    </lineage>
</organism>
<dbReference type="SMART" id="SM00849">
    <property type="entry name" value="Lactamase_B"/>
    <property type="match status" value="1"/>
</dbReference>
<dbReference type="RefSeq" id="WP_062148372.1">
    <property type="nucleotide sequence ID" value="NZ_CP013002.1"/>
</dbReference>
<dbReference type="STRING" id="69395.AQ619_13110"/>
<dbReference type="Gene3D" id="1.10.10.10">
    <property type="entry name" value="Winged helix-like DNA-binding domain superfamily/Winged helix DNA-binding domain"/>
    <property type="match status" value="1"/>
</dbReference>
<dbReference type="InterPro" id="IPR001279">
    <property type="entry name" value="Metallo-B-lactamas"/>
</dbReference>
<dbReference type="InterPro" id="IPR050662">
    <property type="entry name" value="Sec-metab_biosynth-thioest"/>
</dbReference>